<accession>A0ABU2KH62</accession>
<name>A0ABU2KH62_9FLAO</name>
<dbReference type="InterPro" id="IPR053158">
    <property type="entry name" value="CapK_Type1_Caps_Biosynth"/>
</dbReference>
<comment type="caution">
    <text evidence="1">The sequence shown here is derived from an EMBL/GenBank/DDBJ whole genome shotgun (WGS) entry which is preliminary data.</text>
</comment>
<dbReference type="InterPro" id="IPR042099">
    <property type="entry name" value="ANL_N_sf"/>
</dbReference>
<protein>
    <recommendedName>
        <fullName evidence="3">Phenylacetate-CoA ligase</fullName>
    </recommendedName>
</protein>
<evidence type="ECO:0000313" key="1">
    <source>
        <dbReference type="EMBL" id="MDT0294042.1"/>
    </source>
</evidence>
<dbReference type="PANTHER" id="PTHR36932">
    <property type="entry name" value="CAPSULAR POLYSACCHARIDE BIOSYNTHESIS PROTEIN"/>
    <property type="match status" value="1"/>
</dbReference>
<organism evidence="1 2">
    <name type="scientific">Mesonia ostreae</name>
    <dbReference type="NCBI Taxonomy" id="861110"/>
    <lineage>
        <taxon>Bacteria</taxon>
        <taxon>Pseudomonadati</taxon>
        <taxon>Bacteroidota</taxon>
        <taxon>Flavobacteriia</taxon>
        <taxon>Flavobacteriales</taxon>
        <taxon>Flavobacteriaceae</taxon>
        <taxon>Mesonia</taxon>
    </lineage>
</organism>
<dbReference type="EMBL" id="JAVRBG010000004">
    <property type="protein sequence ID" value="MDT0294042.1"/>
    <property type="molecule type" value="Genomic_DNA"/>
</dbReference>
<evidence type="ECO:0008006" key="3">
    <source>
        <dbReference type="Google" id="ProtNLM"/>
    </source>
</evidence>
<reference evidence="2" key="1">
    <citation type="submission" date="2023-07" db="EMBL/GenBank/DDBJ databases">
        <title>Isolating and identifying novel microbial strains from the Mariana Trench.</title>
        <authorList>
            <person name="Fu H."/>
        </authorList>
    </citation>
    <scope>NUCLEOTIDE SEQUENCE [LARGE SCALE GENOMIC DNA]</scope>
    <source>
        <strain evidence="2">T-y2</strain>
    </source>
</reference>
<dbReference type="Gene3D" id="3.40.50.12780">
    <property type="entry name" value="N-terminal domain of ligase-like"/>
    <property type="match status" value="1"/>
</dbReference>
<dbReference type="SUPFAM" id="SSF56801">
    <property type="entry name" value="Acetyl-CoA synthetase-like"/>
    <property type="match status" value="1"/>
</dbReference>
<proteinExistence type="predicted"/>
<dbReference type="Proteomes" id="UP001182991">
    <property type="component" value="Unassembled WGS sequence"/>
</dbReference>
<evidence type="ECO:0000313" key="2">
    <source>
        <dbReference type="Proteomes" id="UP001182991"/>
    </source>
</evidence>
<keyword evidence="2" id="KW-1185">Reference proteome</keyword>
<dbReference type="RefSeq" id="WP_311400996.1">
    <property type="nucleotide sequence ID" value="NZ_JAVRBG010000004.1"/>
</dbReference>
<dbReference type="PANTHER" id="PTHR36932:SF1">
    <property type="entry name" value="CAPSULAR POLYSACCHARIDE BIOSYNTHESIS PROTEIN"/>
    <property type="match status" value="1"/>
</dbReference>
<sequence length="444" mass="51345">MSHLSSFSFILKNTLLRNKAIQKYKVFKENDLKSKKDLELLNWEKRKNIVYYAYENIPFYKEWYNKHNFHPDQLKVQNDWDLVPIITKEDIRDNYNKIINPNFDQKRHIVSSTGGTSGAPLKVLHDKNNYNDVNGWRVMKWWNLSISPNIAFVFRLTRSSKMNILLNKLMWFPTKRIFLDASSVNDKKIEKFISQLIENKTIVLQGYTGALNEVANYVLKNRIKVGGIQAVWCTSSPLTKKIRNNLKSAFDAEVYDQYGSGEVYWIATECDHHDGLHVHSDIRHVDIIDDKDNSVKNSTLGNLAITDLDNYLFPIIKYKNGDLSLIKKENCGCGKPYPLLEKIYGRTTDLVKLPNGGFIAGDYFTTIFDDYPDEVDGFQVHQKTDYSIDINIKSKGELNNKIIKNIKSIINQKTNNIVSLRVNEVEEINNNSAGKNRFVISDIQ</sequence>
<gene>
    <name evidence="1" type="ORF">RLT85_05295</name>
</gene>